<feature type="binding site" evidence="6">
    <location>
        <position position="58"/>
    </location>
    <ligand>
        <name>Zn(2+)</name>
        <dbReference type="ChEBI" id="CHEBI:29105"/>
    </ligand>
</feature>
<dbReference type="InterPro" id="IPR026590">
    <property type="entry name" value="Ssirtuin_cat_dom"/>
</dbReference>
<keyword evidence="3 6" id="KW-0479">Metal-binding</keyword>
<dbReference type="InterPro" id="IPR029035">
    <property type="entry name" value="DHS-like_NAD/FAD-binding_dom"/>
</dbReference>
<organism evidence="8 9">
    <name type="scientific">Smittium mucronatum</name>
    <dbReference type="NCBI Taxonomy" id="133383"/>
    <lineage>
        <taxon>Eukaryota</taxon>
        <taxon>Fungi</taxon>
        <taxon>Fungi incertae sedis</taxon>
        <taxon>Zoopagomycota</taxon>
        <taxon>Kickxellomycotina</taxon>
        <taxon>Harpellomycetes</taxon>
        <taxon>Harpellales</taxon>
        <taxon>Legeriomycetaceae</taxon>
        <taxon>Smittium</taxon>
    </lineage>
</organism>
<feature type="binding site" evidence="6">
    <location>
        <position position="53"/>
    </location>
    <ligand>
        <name>Zn(2+)</name>
        <dbReference type="ChEBI" id="CHEBI:29105"/>
    </ligand>
</feature>
<dbReference type="PANTHER" id="PTHR11085:SF6">
    <property type="entry name" value="NAD-DEPENDENT PROTEIN DEACETYLASE SIRTUIN-2"/>
    <property type="match status" value="1"/>
</dbReference>
<dbReference type="OrthoDB" id="420264at2759"/>
<feature type="binding site" evidence="6">
    <location>
        <position position="132"/>
    </location>
    <ligand>
        <name>Zn(2+)</name>
        <dbReference type="ChEBI" id="CHEBI:29105"/>
    </ligand>
</feature>
<evidence type="ECO:0000256" key="1">
    <source>
        <dbReference type="ARBA" id="ARBA00006924"/>
    </source>
</evidence>
<accession>A0A1R0H9I7</accession>
<evidence type="ECO:0000313" key="8">
    <source>
        <dbReference type="EMBL" id="OLY85771.1"/>
    </source>
</evidence>
<proteinExistence type="inferred from homology"/>
<feature type="binding site" evidence="6">
    <location>
        <position position="129"/>
    </location>
    <ligand>
        <name>Zn(2+)</name>
        <dbReference type="ChEBI" id="CHEBI:29105"/>
    </ligand>
</feature>
<gene>
    <name evidence="8" type="ORF">AYI68_g35</name>
</gene>
<evidence type="ECO:0000256" key="3">
    <source>
        <dbReference type="ARBA" id="ARBA00022723"/>
    </source>
</evidence>
<sequence>MQPTISHYFIKLLADKKLLKRTYTQNVDMLERLAGIDPELVVEAHGSFITAHCINPKCKTEYSLDWVRNKISANDSKSEIDSSNDIKINNSATKSDSKDSTTVTKDKADDSSCKILDSKYKQDVVVPLCEVCSSYVKPDIVFFGEQLPDRFYKLSSKDFRACDLVLVMGTSLKVYPFAGLVDLARKSTRYLINNEVVGYKDQFKFVNEPKVSQNTQPKDKHSFKTPKHSDYLYLGNCDDGCMDLATALGWKPELDKLYSSHL</sequence>
<evidence type="ECO:0000256" key="4">
    <source>
        <dbReference type="ARBA" id="ARBA00022833"/>
    </source>
</evidence>
<keyword evidence="9" id="KW-1185">Reference proteome</keyword>
<protein>
    <submittedName>
        <fullName evidence="8">NAD-dependent protein deacetylase sirtuin-2</fullName>
    </submittedName>
</protein>
<evidence type="ECO:0000256" key="5">
    <source>
        <dbReference type="ARBA" id="ARBA00023027"/>
    </source>
</evidence>
<comment type="similarity">
    <text evidence="1">Belongs to the sirtuin family. Class I subfamily.</text>
</comment>
<dbReference type="PROSITE" id="PS50305">
    <property type="entry name" value="SIRTUIN"/>
    <property type="match status" value="1"/>
</dbReference>
<dbReference type="STRING" id="133383.A0A1R0H9I7"/>
<dbReference type="GO" id="GO:0005634">
    <property type="term" value="C:nucleus"/>
    <property type="evidence" value="ECO:0007669"/>
    <property type="project" value="TreeGrafter"/>
</dbReference>
<feature type="domain" description="Deacetylase sirtuin-type" evidence="7">
    <location>
        <begin position="1"/>
        <end position="251"/>
    </location>
</feature>
<evidence type="ECO:0000259" key="7">
    <source>
        <dbReference type="PROSITE" id="PS50305"/>
    </source>
</evidence>
<dbReference type="Pfam" id="PF02146">
    <property type="entry name" value="SIR2"/>
    <property type="match status" value="1"/>
</dbReference>
<dbReference type="EMBL" id="LSSL01000006">
    <property type="protein sequence ID" value="OLY85771.1"/>
    <property type="molecule type" value="Genomic_DNA"/>
</dbReference>
<reference evidence="8 9" key="1">
    <citation type="journal article" date="2016" name="Mol. Biol. Evol.">
        <title>Genome-Wide Survey of Gut Fungi (Harpellales) Reveals the First Horizontally Transferred Ubiquitin Gene from a Mosquito Host.</title>
        <authorList>
            <person name="Wang Y."/>
            <person name="White M.M."/>
            <person name="Kvist S."/>
            <person name="Moncalvo J.M."/>
        </authorList>
    </citation>
    <scope>NUCLEOTIDE SEQUENCE [LARGE SCALE GENOMIC DNA]</scope>
    <source>
        <strain evidence="8 9">ALG-7-W6</strain>
    </source>
</reference>
<keyword evidence="5" id="KW-0520">NAD</keyword>
<dbReference type="Proteomes" id="UP000187455">
    <property type="component" value="Unassembled WGS sequence"/>
</dbReference>
<evidence type="ECO:0000256" key="2">
    <source>
        <dbReference type="ARBA" id="ARBA00022679"/>
    </source>
</evidence>
<dbReference type="GO" id="GO:0046872">
    <property type="term" value="F:metal ion binding"/>
    <property type="evidence" value="ECO:0007669"/>
    <property type="project" value="UniProtKB-KW"/>
</dbReference>
<dbReference type="AlphaFoldDB" id="A0A1R0H9I7"/>
<feature type="active site" description="Proton acceptor" evidence="6">
    <location>
        <position position="45"/>
    </location>
</feature>
<dbReference type="GO" id="GO:0070403">
    <property type="term" value="F:NAD+ binding"/>
    <property type="evidence" value="ECO:0007669"/>
    <property type="project" value="InterPro"/>
</dbReference>
<comment type="caution">
    <text evidence="8">The sequence shown here is derived from an EMBL/GenBank/DDBJ whole genome shotgun (WGS) entry which is preliminary data.</text>
</comment>
<dbReference type="Gene3D" id="3.40.50.1220">
    <property type="entry name" value="TPP-binding domain"/>
    <property type="match status" value="1"/>
</dbReference>
<evidence type="ECO:0000256" key="6">
    <source>
        <dbReference type="PROSITE-ProRule" id="PRU00236"/>
    </source>
</evidence>
<name>A0A1R0H9I7_9FUNG</name>
<dbReference type="GO" id="GO:0017136">
    <property type="term" value="F:histone deacetylase activity, NAD-dependent"/>
    <property type="evidence" value="ECO:0007669"/>
    <property type="project" value="TreeGrafter"/>
</dbReference>
<dbReference type="InterPro" id="IPR050134">
    <property type="entry name" value="NAD-dep_sirtuin_deacylases"/>
</dbReference>
<keyword evidence="4 6" id="KW-0862">Zinc</keyword>
<dbReference type="InterPro" id="IPR003000">
    <property type="entry name" value="Sirtuin"/>
</dbReference>
<dbReference type="PANTHER" id="PTHR11085">
    <property type="entry name" value="NAD-DEPENDENT PROTEIN DEACYLASE SIRTUIN-5, MITOCHONDRIAL-RELATED"/>
    <property type="match status" value="1"/>
</dbReference>
<keyword evidence="2" id="KW-0808">Transferase</keyword>
<evidence type="ECO:0000313" key="9">
    <source>
        <dbReference type="Proteomes" id="UP000187455"/>
    </source>
</evidence>
<dbReference type="SUPFAM" id="SSF52467">
    <property type="entry name" value="DHS-like NAD/FAD-binding domain"/>
    <property type="match status" value="1"/>
</dbReference>